<feature type="region of interest" description="Disordered" evidence="1">
    <location>
        <begin position="124"/>
        <end position="147"/>
    </location>
</feature>
<feature type="compositionally biased region" description="Acidic residues" evidence="1">
    <location>
        <begin position="295"/>
        <end position="314"/>
    </location>
</feature>
<dbReference type="Proteomes" id="UP000298138">
    <property type="component" value="Unassembled WGS sequence"/>
</dbReference>
<dbReference type="InParanoid" id="A0A4V3SJI3"/>
<feature type="compositionally biased region" description="Acidic residues" evidence="1">
    <location>
        <begin position="213"/>
        <end position="236"/>
    </location>
</feature>
<reference evidence="3 4" key="1">
    <citation type="submission" date="2019-04" db="EMBL/GenBank/DDBJ databases">
        <title>Comparative genomics and transcriptomics to analyze fruiting body development in filamentous ascomycetes.</title>
        <authorList>
            <consortium name="DOE Joint Genome Institute"/>
            <person name="Lutkenhaus R."/>
            <person name="Traeger S."/>
            <person name="Breuer J."/>
            <person name="Kuo A."/>
            <person name="Lipzen A."/>
            <person name="Pangilinan J."/>
            <person name="Dilworth D."/>
            <person name="Sandor L."/>
            <person name="Poggeler S."/>
            <person name="Barry K."/>
            <person name="Grigoriev I.V."/>
            <person name="Nowrousian M."/>
        </authorList>
    </citation>
    <scope>NUCLEOTIDE SEQUENCE [LARGE SCALE GENOMIC DNA]</scope>
    <source>
        <strain evidence="3 4">CBS 389.68</strain>
    </source>
</reference>
<feature type="region of interest" description="Disordered" evidence="1">
    <location>
        <begin position="174"/>
        <end position="404"/>
    </location>
</feature>
<dbReference type="OrthoDB" id="125903at2759"/>
<name>A0A4V3SJI3_9PEZI</name>
<evidence type="ECO:0000313" key="3">
    <source>
        <dbReference type="EMBL" id="TGZ84205.1"/>
    </source>
</evidence>
<feature type="compositionally biased region" description="Acidic residues" evidence="1">
    <location>
        <begin position="361"/>
        <end position="370"/>
    </location>
</feature>
<protein>
    <recommendedName>
        <fullName evidence="2">Transcription elongation factor Eaf N-terminal domain-containing protein</fullName>
    </recommendedName>
</protein>
<feature type="compositionally biased region" description="Basic and acidic residues" evidence="1">
    <location>
        <begin position="202"/>
        <end position="212"/>
    </location>
</feature>
<feature type="compositionally biased region" description="Acidic residues" evidence="1">
    <location>
        <begin position="131"/>
        <end position="142"/>
    </location>
</feature>
<gene>
    <name evidence="3" type="ORF">EX30DRAFT_338752</name>
</gene>
<keyword evidence="4" id="KW-1185">Reference proteome</keyword>
<proteinExistence type="predicted"/>
<dbReference type="InterPro" id="IPR019194">
    <property type="entry name" value="Tscrpt_elong_fac_Eaf_N"/>
</dbReference>
<dbReference type="EMBL" id="ML220113">
    <property type="protein sequence ID" value="TGZ84205.1"/>
    <property type="molecule type" value="Genomic_DNA"/>
</dbReference>
<evidence type="ECO:0000259" key="2">
    <source>
        <dbReference type="Pfam" id="PF09816"/>
    </source>
</evidence>
<dbReference type="STRING" id="341454.A0A4V3SJI3"/>
<sequence length="404" mass="43847">MPPQPQTPSAPLLRVDRPGTYNITLGSSISEPSTFQSIKYNHKPKSTRCNPSDPLLKPGPSPSTYNLVFTPSASAKIQYVGSGAHPPPRRQHFLLYDPTTKQLTLERLDTALVFNADVFATAHPPLPRELSEDEDEDSDDDAGGAYDFQNFLGKKKKTAAEERQERRLQALKRAGRAVVEVEADPEPEKDVGAAVGSTHSTVPERRYGRDGEGDSEMDAPGEEDDNEDGHDEDTEIPDIYAAAAAASTQKATQRLPKSPDPPVPTAAPIGLGLDYTEHDPDVLILPDPVVHGREDEDADGEEELEFSDEDEDDPVPPPPLRPLPQKEPTPPPLQQDDEEVDDFDFLGNELEAALGGADDGLIIEDEEEEAPPQMAHNPADGPRSLNQGGASYLDASSDSESEEE</sequence>
<dbReference type="Pfam" id="PF09816">
    <property type="entry name" value="EAF"/>
    <property type="match status" value="1"/>
</dbReference>
<accession>A0A4V3SJI3</accession>
<feature type="domain" description="Transcription elongation factor Eaf N-terminal" evidence="2">
    <location>
        <begin position="21"/>
        <end position="116"/>
    </location>
</feature>
<evidence type="ECO:0000313" key="4">
    <source>
        <dbReference type="Proteomes" id="UP000298138"/>
    </source>
</evidence>
<feature type="compositionally biased region" description="Acidic residues" evidence="1">
    <location>
        <begin position="335"/>
        <end position="344"/>
    </location>
</feature>
<evidence type="ECO:0000256" key="1">
    <source>
        <dbReference type="SAM" id="MobiDB-lite"/>
    </source>
</evidence>
<organism evidence="3 4">
    <name type="scientific">Ascodesmis nigricans</name>
    <dbReference type="NCBI Taxonomy" id="341454"/>
    <lineage>
        <taxon>Eukaryota</taxon>
        <taxon>Fungi</taxon>
        <taxon>Dikarya</taxon>
        <taxon>Ascomycota</taxon>
        <taxon>Pezizomycotina</taxon>
        <taxon>Pezizomycetes</taxon>
        <taxon>Pezizales</taxon>
        <taxon>Ascodesmidaceae</taxon>
        <taxon>Ascodesmis</taxon>
    </lineage>
</organism>
<feature type="compositionally biased region" description="Pro residues" evidence="1">
    <location>
        <begin position="315"/>
        <end position="333"/>
    </location>
</feature>
<dbReference type="AlphaFoldDB" id="A0A4V3SJI3"/>